<gene>
    <name evidence="1" type="ORF">PIB30_030925</name>
</gene>
<protein>
    <recommendedName>
        <fullName evidence="3">F-box protein</fullName>
    </recommendedName>
</protein>
<proteinExistence type="predicted"/>
<dbReference type="EMBL" id="JASCZI010000131">
    <property type="protein sequence ID" value="MED6109140.1"/>
    <property type="molecule type" value="Genomic_DNA"/>
</dbReference>
<sequence length="236" mass="26415">MDGHATVTTTQPIILPTLPDDIIQRIIVNSNTPTFGKGKEISIQFPVDWSWFQIISSSDGFICARFSYDLLSTHLIIWNPVTNTRKFIDNPATQNFPCNLYCPNLAWSEPLTVPSSLDILYIDPSGLLFGLHLHEIIISEDWGLEWATSRFCTFSYISQTPTIMVGDMVLGLIHSVTDLDISDPAFEGTLSEIQFTMIDVYTGQSFVAGTMRSNAILEVSHVYPFAPNLQKRFGCL</sequence>
<accession>A0ABU6QBU9</accession>
<evidence type="ECO:0000313" key="2">
    <source>
        <dbReference type="Proteomes" id="UP001341840"/>
    </source>
</evidence>
<dbReference type="Proteomes" id="UP001341840">
    <property type="component" value="Unassembled WGS sequence"/>
</dbReference>
<evidence type="ECO:0000313" key="1">
    <source>
        <dbReference type="EMBL" id="MED6109140.1"/>
    </source>
</evidence>
<comment type="caution">
    <text evidence="1">The sequence shown here is derived from an EMBL/GenBank/DDBJ whole genome shotgun (WGS) entry which is preliminary data.</text>
</comment>
<evidence type="ECO:0008006" key="3">
    <source>
        <dbReference type="Google" id="ProtNLM"/>
    </source>
</evidence>
<keyword evidence="2" id="KW-1185">Reference proteome</keyword>
<organism evidence="1 2">
    <name type="scientific">Stylosanthes scabra</name>
    <dbReference type="NCBI Taxonomy" id="79078"/>
    <lineage>
        <taxon>Eukaryota</taxon>
        <taxon>Viridiplantae</taxon>
        <taxon>Streptophyta</taxon>
        <taxon>Embryophyta</taxon>
        <taxon>Tracheophyta</taxon>
        <taxon>Spermatophyta</taxon>
        <taxon>Magnoliopsida</taxon>
        <taxon>eudicotyledons</taxon>
        <taxon>Gunneridae</taxon>
        <taxon>Pentapetalae</taxon>
        <taxon>rosids</taxon>
        <taxon>fabids</taxon>
        <taxon>Fabales</taxon>
        <taxon>Fabaceae</taxon>
        <taxon>Papilionoideae</taxon>
        <taxon>50 kb inversion clade</taxon>
        <taxon>dalbergioids sensu lato</taxon>
        <taxon>Dalbergieae</taxon>
        <taxon>Pterocarpus clade</taxon>
        <taxon>Stylosanthes</taxon>
    </lineage>
</organism>
<reference evidence="1 2" key="1">
    <citation type="journal article" date="2023" name="Plants (Basel)">
        <title>Bridging the Gap: Combining Genomics and Transcriptomics Approaches to Understand Stylosanthes scabra, an Orphan Legume from the Brazilian Caatinga.</title>
        <authorList>
            <person name="Ferreira-Neto J.R.C."/>
            <person name="da Silva M.D."/>
            <person name="Binneck E."/>
            <person name="de Melo N.F."/>
            <person name="da Silva R.H."/>
            <person name="de Melo A.L.T.M."/>
            <person name="Pandolfi V."/>
            <person name="Bustamante F.O."/>
            <person name="Brasileiro-Vidal A.C."/>
            <person name="Benko-Iseppon A.M."/>
        </authorList>
    </citation>
    <scope>NUCLEOTIDE SEQUENCE [LARGE SCALE GENOMIC DNA]</scope>
    <source>
        <tissue evidence="1">Leaves</tissue>
    </source>
</reference>
<name>A0ABU6QBU9_9FABA</name>